<dbReference type="RefSeq" id="WP_148700535.1">
    <property type="nucleotide sequence ID" value="NZ_CP007174.1"/>
</dbReference>
<protein>
    <submittedName>
        <fullName evidence="4">Putative ATPase</fullName>
    </submittedName>
</protein>
<dbReference type="STRING" id="1459636.NTE_01774"/>
<dbReference type="PANTHER" id="PTHR35372:SF2">
    <property type="entry name" value="SF3 HELICASE DOMAIN-CONTAINING PROTEIN"/>
    <property type="match status" value="1"/>
</dbReference>
<dbReference type="HOGENOM" id="CLU_358883_0_0_2"/>
<keyword evidence="5" id="KW-1185">Reference proteome</keyword>
<dbReference type="AlphaFoldDB" id="A0A075MRW4"/>
<dbReference type="InterPro" id="IPR015330">
    <property type="entry name" value="DNA_primase/pol_bifunc_N"/>
</dbReference>
<dbReference type="InterPro" id="IPR014818">
    <property type="entry name" value="Phage/plasmid_primase_P4_C"/>
</dbReference>
<evidence type="ECO:0000313" key="4">
    <source>
        <dbReference type="EMBL" id="AIF83835.1"/>
    </source>
</evidence>
<organism evidence="4 5">
    <name type="scientific">Candidatus Nitrososphaera evergladensis SR1</name>
    <dbReference type="NCBI Taxonomy" id="1459636"/>
    <lineage>
        <taxon>Archaea</taxon>
        <taxon>Nitrososphaerota</taxon>
        <taxon>Nitrososphaeria</taxon>
        <taxon>Nitrososphaerales</taxon>
        <taxon>Nitrososphaeraceae</taxon>
        <taxon>Nitrososphaera</taxon>
    </lineage>
</organism>
<dbReference type="SMART" id="SM00943">
    <property type="entry name" value="Prim-Pol"/>
    <property type="match status" value="1"/>
</dbReference>
<feature type="domain" description="Bacteriophage/plasmid primase P4 C-terminal" evidence="2">
    <location>
        <begin position="327"/>
        <end position="454"/>
    </location>
</feature>
<dbReference type="CDD" id="cd04859">
    <property type="entry name" value="Prim_Pol"/>
    <property type="match status" value="1"/>
</dbReference>
<evidence type="ECO:0000259" key="2">
    <source>
        <dbReference type="SMART" id="SM00885"/>
    </source>
</evidence>
<sequence>MSSNIAEEAARYVSMGINLVPLAARSKIPEAGIDLDKYFNELFPADRLQEMIAKGCNIAVICGKISLVIVIDIDGEPATQMWADTISKVPTLKEKLEAKDTQLVKTSGGYHIYLRFNLSEFEDGIGRIKLWKGTGAHEEIVIRGNGSYVVGAGSIHPDTGKVYERRGQTIPTITKAEYEQLLNAFNIASKSSTASRQQTAGVTKVSPLHIAALADCAKSIYSEGSRNDVGLRLIGDLRHKGFPEDAVKEFVIKLHGDDRDKIVKAVDATFRKDIAQINSRAELERELLANHDYKTVQRFFKQWDKLIKEALAASRKVQDWEDSEERIVALTEDVKSKFIVKATGQDRRLCIYNDGVYEEKDAEQAIERYLEEISPGINNHDVNEVLNKLRRREYVNEVEFDNNPYMINFRNVWYNWLEDKTYPHSPDLLSMHQLPYPYPEVKQVPKNFYRFMAGVRYPEDGNREIKGIHYPHEVKTAMDWMAYTFMKENKFELVCFKIGYGKNGKTTEDSLLKALHGGKSEKGSFVGGSVTGFSLRQIIENRFATYRMKGKALNIDAETDGRAIDMTELKRLASRDTIHEVEGKGTNFESVILNTKFQMNFNKDPIIINQSDGDIRRLLMLSYPHQFEGKSDDTDILQKLLTEEELSNIFAWVIAPALRRLNTAKSLYMKYNKIEDRRTRYELVTNPMKAATDAIFLSSSTSEDYVTKAEAYDAYKKFCAKNNLAVQSKKLFGTYLHKEMMVQDGYRGPKGKQDEVWLGLRVNPAYTVDLKQAQFTPAAA</sequence>
<accession>A0A075MRW4</accession>
<dbReference type="Pfam" id="PF19263">
    <property type="entry name" value="DUF5906"/>
    <property type="match status" value="1"/>
</dbReference>
<dbReference type="InterPro" id="IPR027417">
    <property type="entry name" value="P-loop_NTPase"/>
</dbReference>
<dbReference type="eggNOG" id="arCOG08578">
    <property type="taxonomic scope" value="Archaea"/>
</dbReference>
<feature type="domain" description="DNA primase/polymerase bifunctional N-terminal" evidence="3">
    <location>
        <begin position="9"/>
        <end position="182"/>
    </location>
</feature>
<dbReference type="InterPro" id="IPR051620">
    <property type="entry name" value="ORF904-like_C"/>
</dbReference>
<dbReference type="Gene3D" id="3.40.50.300">
    <property type="entry name" value="P-loop containing nucleotide triphosphate hydrolases"/>
    <property type="match status" value="1"/>
</dbReference>
<reference evidence="4 5" key="1">
    <citation type="journal article" date="2014" name="PLoS ONE">
        <title>Genome Sequence of Candidatus Nitrososphaera evergladensis from Group I.1b Enriched from Everglades Soil Reveals Novel Genomic Features of the Ammonia-Oxidizing Archaea.</title>
        <authorList>
            <person name="Zhalnina K.V."/>
            <person name="Dias R."/>
            <person name="Leonard M.T."/>
            <person name="Dorr de Quadros P."/>
            <person name="Camargo F.A."/>
            <person name="Drew J.C."/>
            <person name="Farmerie W.G."/>
            <person name="Daroub S.H."/>
            <person name="Triplett E.W."/>
        </authorList>
    </citation>
    <scope>NUCLEOTIDE SEQUENCE [LARGE SCALE GENOMIC DNA]</scope>
    <source>
        <strain evidence="4 5">SR1</strain>
    </source>
</reference>
<evidence type="ECO:0000313" key="5">
    <source>
        <dbReference type="Proteomes" id="UP000028194"/>
    </source>
</evidence>
<dbReference type="GeneID" id="41597542"/>
<keyword evidence="1" id="KW-0378">Hydrolase</keyword>
<name>A0A075MRW4_9ARCH</name>
<evidence type="ECO:0000259" key="3">
    <source>
        <dbReference type="SMART" id="SM00943"/>
    </source>
</evidence>
<dbReference type="eggNOG" id="arCOG06914">
    <property type="taxonomic scope" value="Archaea"/>
</dbReference>
<dbReference type="PANTHER" id="PTHR35372">
    <property type="entry name" value="ATP BINDING PROTEIN-RELATED"/>
    <property type="match status" value="1"/>
</dbReference>
<dbReference type="Proteomes" id="UP000028194">
    <property type="component" value="Chromosome"/>
</dbReference>
<dbReference type="InterPro" id="IPR045455">
    <property type="entry name" value="NrS-1_pol-like_helicase"/>
</dbReference>
<evidence type="ECO:0000256" key="1">
    <source>
        <dbReference type="ARBA" id="ARBA00022801"/>
    </source>
</evidence>
<proteinExistence type="predicted"/>
<dbReference type="KEGG" id="nev:NTE_01774"/>
<dbReference type="EMBL" id="CP007174">
    <property type="protein sequence ID" value="AIF83835.1"/>
    <property type="molecule type" value="Genomic_DNA"/>
</dbReference>
<dbReference type="SUPFAM" id="SSF56747">
    <property type="entry name" value="Prim-pol domain"/>
    <property type="match status" value="1"/>
</dbReference>
<gene>
    <name evidence="4" type="ORF">NTE_01774</name>
</gene>
<dbReference type="Pfam" id="PF08706">
    <property type="entry name" value="D5_N"/>
    <property type="match status" value="1"/>
</dbReference>
<dbReference type="Pfam" id="PF09250">
    <property type="entry name" value="Prim-Pol"/>
    <property type="match status" value="1"/>
</dbReference>
<dbReference type="SMART" id="SM00885">
    <property type="entry name" value="D5_N"/>
    <property type="match status" value="1"/>
</dbReference>
<dbReference type="GO" id="GO:0016787">
    <property type="term" value="F:hydrolase activity"/>
    <property type="evidence" value="ECO:0007669"/>
    <property type="project" value="UniProtKB-KW"/>
</dbReference>